<reference evidence="1" key="1">
    <citation type="submission" date="2021-02" db="EMBL/GenBank/DDBJ databases">
        <authorList>
            <person name="Nowell W R."/>
        </authorList>
    </citation>
    <scope>NUCLEOTIDE SEQUENCE</scope>
</reference>
<comment type="caution">
    <text evidence="1">The sequence shown here is derived from an EMBL/GenBank/DDBJ whole genome shotgun (WGS) entry which is preliminary data.</text>
</comment>
<name>A0A820QHY7_9BILA</name>
<dbReference type="EMBL" id="CAJOAY010031237">
    <property type="protein sequence ID" value="CAF4424486.1"/>
    <property type="molecule type" value="Genomic_DNA"/>
</dbReference>
<dbReference type="Proteomes" id="UP000663881">
    <property type="component" value="Unassembled WGS sequence"/>
</dbReference>
<proteinExistence type="predicted"/>
<gene>
    <name evidence="1" type="ORF">OKA104_LOCUS52722</name>
</gene>
<feature type="non-terminal residue" evidence="1">
    <location>
        <position position="109"/>
    </location>
</feature>
<organism evidence="1 2">
    <name type="scientific">Adineta steineri</name>
    <dbReference type="NCBI Taxonomy" id="433720"/>
    <lineage>
        <taxon>Eukaryota</taxon>
        <taxon>Metazoa</taxon>
        <taxon>Spiralia</taxon>
        <taxon>Gnathifera</taxon>
        <taxon>Rotifera</taxon>
        <taxon>Eurotatoria</taxon>
        <taxon>Bdelloidea</taxon>
        <taxon>Adinetida</taxon>
        <taxon>Adinetidae</taxon>
        <taxon>Adineta</taxon>
    </lineage>
</organism>
<dbReference type="AlphaFoldDB" id="A0A820QHY7"/>
<accession>A0A820QHY7</accession>
<sequence length="109" mass="12934">PFMKLNSFEDTKPKLISLSWLYKQTTKGAIQAIFPKYFSRRRIRKLQRRHVDNTERIRQSLLSHLRTNYETAVESSLKSHTNLESNQSTVSSDYHLDQLIFLHTRELTP</sequence>
<feature type="non-terminal residue" evidence="1">
    <location>
        <position position="1"/>
    </location>
</feature>
<evidence type="ECO:0000313" key="2">
    <source>
        <dbReference type="Proteomes" id="UP000663881"/>
    </source>
</evidence>
<protein>
    <submittedName>
        <fullName evidence="1">Uncharacterized protein</fullName>
    </submittedName>
</protein>
<evidence type="ECO:0000313" key="1">
    <source>
        <dbReference type="EMBL" id="CAF4424486.1"/>
    </source>
</evidence>